<keyword evidence="3" id="KW-1185">Reference proteome</keyword>
<sequence>MPGPPSLSLSLSLSLESTTSPREGNDLPVDNPRSPALFAASSRPDRRGGGGTVLCCSPWGLLCLDSRSVATRRSVRGGLRGEAEPGKGCLSQKRVVMITMEKDMIK</sequence>
<dbReference type="AlphaFoldDB" id="A0A1L9SGK4"/>
<accession>A0A1L9SGK4</accession>
<evidence type="ECO:0000256" key="1">
    <source>
        <dbReference type="SAM" id="MobiDB-lite"/>
    </source>
</evidence>
<reference evidence="3" key="1">
    <citation type="journal article" date="2017" name="Genome Biol.">
        <title>Comparative genomics reveals high biological diversity and specific adaptations in the industrially and medically important fungal genus Aspergillus.</title>
        <authorList>
            <person name="de Vries R.P."/>
            <person name="Riley R."/>
            <person name="Wiebenga A."/>
            <person name="Aguilar-Osorio G."/>
            <person name="Amillis S."/>
            <person name="Uchima C.A."/>
            <person name="Anderluh G."/>
            <person name="Asadollahi M."/>
            <person name="Askin M."/>
            <person name="Barry K."/>
            <person name="Battaglia E."/>
            <person name="Bayram O."/>
            <person name="Benocci T."/>
            <person name="Braus-Stromeyer S.A."/>
            <person name="Caldana C."/>
            <person name="Canovas D."/>
            <person name="Cerqueira G.C."/>
            <person name="Chen F."/>
            <person name="Chen W."/>
            <person name="Choi C."/>
            <person name="Clum A."/>
            <person name="Dos Santos R.A."/>
            <person name="Damasio A.R."/>
            <person name="Diallinas G."/>
            <person name="Emri T."/>
            <person name="Fekete E."/>
            <person name="Flipphi M."/>
            <person name="Freyberg S."/>
            <person name="Gallo A."/>
            <person name="Gournas C."/>
            <person name="Habgood R."/>
            <person name="Hainaut M."/>
            <person name="Harispe M.L."/>
            <person name="Henrissat B."/>
            <person name="Hilden K.S."/>
            <person name="Hope R."/>
            <person name="Hossain A."/>
            <person name="Karabika E."/>
            <person name="Karaffa L."/>
            <person name="Karanyi Z."/>
            <person name="Krasevec N."/>
            <person name="Kuo A."/>
            <person name="Kusch H."/>
            <person name="LaButti K."/>
            <person name="Lagendijk E.L."/>
            <person name="Lapidus A."/>
            <person name="Levasseur A."/>
            <person name="Lindquist E."/>
            <person name="Lipzen A."/>
            <person name="Logrieco A.F."/>
            <person name="MacCabe A."/>
            <person name="Maekelae M.R."/>
            <person name="Malavazi I."/>
            <person name="Melin P."/>
            <person name="Meyer V."/>
            <person name="Mielnichuk N."/>
            <person name="Miskei M."/>
            <person name="Molnar A.P."/>
            <person name="Mule G."/>
            <person name="Ngan C.Y."/>
            <person name="Orejas M."/>
            <person name="Orosz E."/>
            <person name="Ouedraogo J.P."/>
            <person name="Overkamp K.M."/>
            <person name="Park H.-S."/>
            <person name="Perrone G."/>
            <person name="Piumi F."/>
            <person name="Punt P.J."/>
            <person name="Ram A.F."/>
            <person name="Ramon A."/>
            <person name="Rauscher S."/>
            <person name="Record E."/>
            <person name="Riano-Pachon D.M."/>
            <person name="Robert V."/>
            <person name="Roehrig J."/>
            <person name="Ruller R."/>
            <person name="Salamov A."/>
            <person name="Salih N.S."/>
            <person name="Samson R.A."/>
            <person name="Sandor E."/>
            <person name="Sanguinetti M."/>
            <person name="Schuetze T."/>
            <person name="Sepcic K."/>
            <person name="Shelest E."/>
            <person name="Sherlock G."/>
            <person name="Sophianopoulou V."/>
            <person name="Squina F.M."/>
            <person name="Sun H."/>
            <person name="Susca A."/>
            <person name="Todd R.B."/>
            <person name="Tsang A."/>
            <person name="Unkles S.E."/>
            <person name="van de Wiele N."/>
            <person name="van Rossen-Uffink D."/>
            <person name="Oliveira J.V."/>
            <person name="Vesth T.C."/>
            <person name="Visser J."/>
            <person name="Yu J.-H."/>
            <person name="Zhou M."/>
            <person name="Andersen M.R."/>
            <person name="Archer D.B."/>
            <person name="Baker S.E."/>
            <person name="Benoit I."/>
            <person name="Brakhage A.A."/>
            <person name="Braus G.H."/>
            <person name="Fischer R."/>
            <person name="Frisvad J.C."/>
            <person name="Goldman G.H."/>
            <person name="Houbraken J."/>
            <person name="Oakley B."/>
            <person name="Pocsi I."/>
            <person name="Scazzocchio C."/>
            <person name="Seiboth B."/>
            <person name="vanKuyk P.A."/>
            <person name="Wortman J."/>
            <person name="Dyer P.S."/>
            <person name="Grigoriev I.V."/>
        </authorList>
    </citation>
    <scope>NUCLEOTIDE SEQUENCE [LARGE SCALE GENOMIC DNA]</scope>
    <source>
        <strain evidence="3">CBS 506.65</strain>
    </source>
</reference>
<feature type="region of interest" description="Disordered" evidence="1">
    <location>
        <begin position="1"/>
        <end position="49"/>
    </location>
</feature>
<dbReference type="VEuPathDB" id="FungiDB:ASPZODRAFT_2088209"/>
<protein>
    <submittedName>
        <fullName evidence="2">Uncharacterized protein</fullName>
    </submittedName>
</protein>
<dbReference type="GeneID" id="34614155"/>
<evidence type="ECO:0000313" key="3">
    <source>
        <dbReference type="Proteomes" id="UP000184188"/>
    </source>
</evidence>
<dbReference type="RefSeq" id="XP_022580768.1">
    <property type="nucleotide sequence ID" value="XM_022727691.1"/>
</dbReference>
<dbReference type="Proteomes" id="UP000184188">
    <property type="component" value="Unassembled WGS sequence"/>
</dbReference>
<evidence type="ECO:0000313" key="2">
    <source>
        <dbReference type="EMBL" id="OJJ46258.1"/>
    </source>
</evidence>
<dbReference type="EMBL" id="KV878343">
    <property type="protein sequence ID" value="OJJ46258.1"/>
    <property type="molecule type" value="Genomic_DNA"/>
</dbReference>
<gene>
    <name evidence="2" type="ORF">ASPZODRAFT_2088209</name>
</gene>
<proteinExistence type="predicted"/>
<name>A0A1L9SGK4_9EURO</name>
<feature type="compositionally biased region" description="Low complexity" evidence="1">
    <location>
        <begin position="1"/>
        <end position="20"/>
    </location>
</feature>
<organism evidence="2 3">
    <name type="scientific">Penicilliopsis zonata CBS 506.65</name>
    <dbReference type="NCBI Taxonomy" id="1073090"/>
    <lineage>
        <taxon>Eukaryota</taxon>
        <taxon>Fungi</taxon>
        <taxon>Dikarya</taxon>
        <taxon>Ascomycota</taxon>
        <taxon>Pezizomycotina</taxon>
        <taxon>Eurotiomycetes</taxon>
        <taxon>Eurotiomycetidae</taxon>
        <taxon>Eurotiales</taxon>
        <taxon>Aspergillaceae</taxon>
        <taxon>Penicilliopsis</taxon>
    </lineage>
</organism>